<dbReference type="AlphaFoldDB" id="A0A9Q9IMC0"/>
<dbReference type="InterPro" id="IPR058548">
    <property type="entry name" value="MlaB-like_STAS"/>
</dbReference>
<dbReference type="Gene3D" id="3.30.750.24">
    <property type="entry name" value="STAS domain"/>
    <property type="match status" value="1"/>
</dbReference>
<dbReference type="OrthoDB" id="9793697at2"/>
<dbReference type="InterPro" id="IPR002645">
    <property type="entry name" value="STAS_dom"/>
</dbReference>
<name>A0A9Q9IMC0_9ACTN</name>
<feature type="compositionally biased region" description="Basic and acidic residues" evidence="1">
    <location>
        <begin position="149"/>
        <end position="158"/>
    </location>
</feature>
<dbReference type="Pfam" id="PF13466">
    <property type="entry name" value="STAS_2"/>
    <property type="match status" value="1"/>
</dbReference>
<feature type="domain" description="STAS" evidence="2">
    <location>
        <begin position="45"/>
        <end position="124"/>
    </location>
</feature>
<feature type="region of interest" description="Disordered" evidence="1">
    <location>
        <begin position="122"/>
        <end position="158"/>
    </location>
</feature>
<sequence length="182" mass="19018">MRQPTGTTPGAPGRFPLYVRSAGETVLVKMSAVGPAPRDRQPIRLAVEGTLDVLTAAGLRDVLAGLLRRYRPVRVELDLIGVTHLDGAGVREVQRFAAAAAQMNVTVAVLGPPDGAAEVLRSSGPREVPGASTGRLGAAGNRTGAGGRPPDRHRNGRFRDPVRFAATTVAANASGRYPVCPR</sequence>
<evidence type="ECO:0000259" key="2">
    <source>
        <dbReference type="PROSITE" id="PS50801"/>
    </source>
</evidence>
<dbReference type="EMBL" id="CP073767">
    <property type="protein sequence ID" value="UWZ58186.1"/>
    <property type="molecule type" value="Genomic_DNA"/>
</dbReference>
<accession>A0A9Q9IMC0</accession>
<dbReference type="SUPFAM" id="SSF52091">
    <property type="entry name" value="SpoIIaa-like"/>
    <property type="match status" value="1"/>
</dbReference>
<evidence type="ECO:0000256" key="1">
    <source>
        <dbReference type="SAM" id="MobiDB-lite"/>
    </source>
</evidence>
<keyword evidence="4" id="KW-1185">Reference proteome</keyword>
<dbReference type="InterPro" id="IPR036513">
    <property type="entry name" value="STAS_dom_sf"/>
</dbReference>
<dbReference type="CDD" id="cd07043">
    <property type="entry name" value="STAS_anti-anti-sigma_factors"/>
    <property type="match status" value="1"/>
</dbReference>
<reference evidence="3" key="1">
    <citation type="submission" date="2021-04" db="EMBL/GenBank/DDBJ databases">
        <title>Dactylosporangium aurantiacum NRRL B-8018 full assembly.</title>
        <authorList>
            <person name="Hartkoorn R.C."/>
            <person name="Beaudoing E."/>
            <person name="Hot D."/>
        </authorList>
    </citation>
    <scope>NUCLEOTIDE SEQUENCE</scope>
    <source>
        <strain evidence="3">NRRL B-8018</strain>
    </source>
</reference>
<gene>
    <name evidence="3" type="ORF">Daura_19645</name>
</gene>
<dbReference type="PROSITE" id="PS50801">
    <property type="entry name" value="STAS"/>
    <property type="match status" value="1"/>
</dbReference>
<protein>
    <submittedName>
        <fullName evidence="3">STAS domain-containing protein</fullName>
    </submittedName>
</protein>
<proteinExistence type="predicted"/>
<evidence type="ECO:0000313" key="3">
    <source>
        <dbReference type="EMBL" id="UWZ58186.1"/>
    </source>
</evidence>
<dbReference type="RefSeq" id="WP_156089809.1">
    <property type="nucleotide sequence ID" value="NZ_CP073767.1"/>
</dbReference>
<organism evidence="3 4">
    <name type="scientific">Dactylosporangium aurantiacum</name>
    <dbReference type="NCBI Taxonomy" id="35754"/>
    <lineage>
        <taxon>Bacteria</taxon>
        <taxon>Bacillati</taxon>
        <taxon>Actinomycetota</taxon>
        <taxon>Actinomycetes</taxon>
        <taxon>Micromonosporales</taxon>
        <taxon>Micromonosporaceae</taxon>
        <taxon>Dactylosporangium</taxon>
    </lineage>
</organism>
<dbReference type="Proteomes" id="UP001058003">
    <property type="component" value="Chromosome"/>
</dbReference>
<evidence type="ECO:0000313" key="4">
    <source>
        <dbReference type="Proteomes" id="UP001058003"/>
    </source>
</evidence>
<dbReference type="KEGG" id="daur:Daura_19645"/>